<name>A0AAX2BMK6_CITAM</name>
<dbReference type="Proteomes" id="UP000245995">
    <property type="component" value="Chromosome CITRO92"/>
</dbReference>
<evidence type="ECO:0000313" key="1">
    <source>
        <dbReference type="EMBL" id="SBA06917.1"/>
    </source>
</evidence>
<sequence length="50" mass="5481">MGVRLELATGAGYRMAKSDVLDNRNGHSAVGYHHTCYSLWLVLLVFALSS</sequence>
<gene>
    <name evidence="1" type="ORF">CITRO92_3758</name>
</gene>
<reference evidence="1 2" key="1">
    <citation type="submission" date="2016-04" db="EMBL/GenBank/DDBJ databases">
        <authorList>
            <person name="Regsiter A."/>
            <person name="William W."/>
        </authorList>
    </citation>
    <scope>NUCLEOTIDE SEQUENCE [LARGE SCALE GENOMIC DNA]</scope>
    <source>
        <strain evidence="1 2">92</strain>
    </source>
</reference>
<accession>A0AAX2BMK6</accession>
<proteinExistence type="predicted"/>
<dbReference type="EMBL" id="LT556085">
    <property type="protein sequence ID" value="SBA06917.1"/>
    <property type="molecule type" value="Genomic_DNA"/>
</dbReference>
<evidence type="ECO:0000313" key="2">
    <source>
        <dbReference type="Proteomes" id="UP000245995"/>
    </source>
</evidence>
<organism evidence="1 2">
    <name type="scientific">Citrobacter amalonaticus</name>
    <dbReference type="NCBI Taxonomy" id="35703"/>
    <lineage>
        <taxon>Bacteria</taxon>
        <taxon>Pseudomonadati</taxon>
        <taxon>Pseudomonadota</taxon>
        <taxon>Gammaproteobacteria</taxon>
        <taxon>Enterobacterales</taxon>
        <taxon>Enterobacteriaceae</taxon>
        <taxon>Citrobacter</taxon>
    </lineage>
</organism>
<dbReference type="AlphaFoldDB" id="A0AAX2BMK6"/>
<protein>
    <submittedName>
        <fullName evidence="1">Uncharacterized protein</fullName>
    </submittedName>
</protein>